<feature type="domain" description="Major facilitator superfamily (MFS) profile" evidence="11">
    <location>
        <begin position="32"/>
        <end position="460"/>
    </location>
</feature>
<gene>
    <name evidence="12" type="ORF">F0562_029384</name>
</gene>
<keyword evidence="4" id="KW-0762">Sugar transport</keyword>
<feature type="transmembrane region" description="Helical" evidence="10">
    <location>
        <begin position="163"/>
        <end position="181"/>
    </location>
</feature>
<dbReference type="InterPro" id="IPR036259">
    <property type="entry name" value="MFS_trans_sf"/>
</dbReference>
<dbReference type="PROSITE" id="PS50850">
    <property type="entry name" value="MFS"/>
    <property type="match status" value="1"/>
</dbReference>
<dbReference type="Proteomes" id="UP000325577">
    <property type="component" value="Linkage Group LG16"/>
</dbReference>
<feature type="transmembrane region" description="Helical" evidence="10">
    <location>
        <begin position="187"/>
        <end position="208"/>
    </location>
</feature>
<reference evidence="12 13" key="1">
    <citation type="submission" date="2019-09" db="EMBL/GenBank/DDBJ databases">
        <title>A chromosome-level genome assembly of the Chinese tupelo Nyssa sinensis.</title>
        <authorList>
            <person name="Yang X."/>
            <person name="Kang M."/>
            <person name="Yang Y."/>
            <person name="Xiong H."/>
            <person name="Wang M."/>
            <person name="Zhang Z."/>
            <person name="Wang Z."/>
            <person name="Wu H."/>
            <person name="Ma T."/>
            <person name="Liu J."/>
            <person name="Xi Z."/>
        </authorList>
    </citation>
    <scope>NUCLEOTIDE SEQUENCE [LARGE SCALE GENOMIC DNA]</scope>
    <source>
        <strain evidence="12">J267</strain>
        <tissue evidence="12">Leaf</tissue>
    </source>
</reference>
<dbReference type="SUPFAM" id="SSF103473">
    <property type="entry name" value="MFS general substrate transporter"/>
    <property type="match status" value="1"/>
</dbReference>
<feature type="transmembrane region" description="Helical" evidence="10">
    <location>
        <begin position="76"/>
        <end position="94"/>
    </location>
</feature>
<feature type="transmembrane region" description="Helical" evidence="10">
    <location>
        <begin position="407"/>
        <end position="426"/>
    </location>
</feature>
<evidence type="ECO:0000256" key="10">
    <source>
        <dbReference type="SAM" id="Phobius"/>
    </source>
</evidence>
<feature type="transmembrane region" description="Helical" evidence="10">
    <location>
        <begin position="368"/>
        <end position="395"/>
    </location>
</feature>
<dbReference type="PANTHER" id="PTHR48021">
    <property type="match status" value="1"/>
</dbReference>
<evidence type="ECO:0000256" key="9">
    <source>
        <dbReference type="RuleBase" id="RU003346"/>
    </source>
</evidence>
<evidence type="ECO:0000256" key="3">
    <source>
        <dbReference type="ARBA" id="ARBA00022448"/>
    </source>
</evidence>
<dbReference type="GO" id="GO:0051119">
    <property type="term" value="F:sugar transmembrane transporter activity"/>
    <property type="evidence" value="ECO:0007669"/>
    <property type="project" value="InterPro"/>
</dbReference>
<proteinExistence type="inferred from homology"/>
<keyword evidence="5 10" id="KW-0812">Transmembrane</keyword>
<keyword evidence="13" id="KW-1185">Reference proteome</keyword>
<evidence type="ECO:0000256" key="6">
    <source>
        <dbReference type="ARBA" id="ARBA00022989"/>
    </source>
</evidence>
<accession>A0A5J5B3X3</accession>
<dbReference type="InterPro" id="IPR005828">
    <property type="entry name" value="MFS_sugar_transport-like"/>
</dbReference>
<feature type="transmembrane region" description="Helical" evidence="10">
    <location>
        <begin position="335"/>
        <end position="356"/>
    </location>
</feature>
<dbReference type="EMBL" id="CM018039">
    <property type="protein sequence ID" value="KAA8536906.1"/>
    <property type="molecule type" value="Genomic_DNA"/>
</dbReference>
<feature type="transmembrane region" description="Helical" evidence="10">
    <location>
        <begin position="36"/>
        <end position="56"/>
    </location>
</feature>
<feature type="transmembrane region" description="Helical" evidence="10">
    <location>
        <begin position="432"/>
        <end position="456"/>
    </location>
</feature>
<evidence type="ECO:0000313" key="12">
    <source>
        <dbReference type="EMBL" id="KAA8536906.1"/>
    </source>
</evidence>
<comment type="subcellular location">
    <subcellularLocation>
        <location evidence="1">Membrane</location>
        <topology evidence="1">Multi-pass membrane protein</topology>
    </subcellularLocation>
</comment>
<evidence type="ECO:0000259" key="11">
    <source>
        <dbReference type="PROSITE" id="PS50850"/>
    </source>
</evidence>
<dbReference type="Gene3D" id="1.20.1250.20">
    <property type="entry name" value="MFS general substrate transporter like domains"/>
    <property type="match status" value="1"/>
</dbReference>
<evidence type="ECO:0000256" key="5">
    <source>
        <dbReference type="ARBA" id="ARBA00022692"/>
    </source>
</evidence>
<dbReference type="InterPro" id="IPR003663">
    <property type="entry name" value="Sugar/inositol_transpt"/>
</dbReference>
<evidence type="ECO:0000313" key="13">
    <source>
        <dbReference type="Proteomes" id="UP000325577"/>
    </source>
</evidence>
<organism evidence="12 13">
    <name type="scientific">Nyssa sinensis</name>
    <dbReference type="NCBI Taxonomy" id="561372"/>
    <lineage>
        <taxon>Eukaryota</taxon>
        <taxon>Viridiplantae</taxon>
        <taxon>Streptophyta</taxon>
        <taxon>Embryophyta</taxon>
        <taxon>Tracheophyta</taxon>
        <taxon>Spermatophyta</taxon>
        <taxon>Magnoliopsida</taxon>
        <taxon>eudicotyledons</taxon>
        <taxon>Gunneridae</taxon>
        <taxon>Pentapetalae</taxon>
        <taxon>asterids</taxon>
        <taxon>Cornales</taxon>
        <taxon>Nyssaceae</taxon>
        <taxon>Nyssa</taxon>
    </lineage>
</organism>
<sequence length="483" mass="51083">MEEGLATRSLLAEEKPGIGGHDGGAASGSSSITVSVVLSTFVASCGSFVYGCAAGYSSPAESGIMNDLGLSIAEYSVFGSILTIGGMLGALASGKVADLIGRRGTMWIMEIFCIMGWLAIVFAKGALWLDFGRLALGFGIGLHIYVAPIYIAEIAPNNIRGGCVAASQLTAGYGVSVMFLIGNAIPWRTLALIGTIPCLLQVLGLFFIPESPRWLAKIGREKDVEATLQCLRGKEANISQEAAEIYDSTETLQLLSESSNLELFKKKYAHSLIVGVGLMLLVQFGGNSAIAYYASSIFEAAGCSASAGSTAMAILQIPSATLSVFFTDKFGRRPLLMVTAAGGCLGCFLIGLAFVLQKEELHQWKELTAIFVFSGILLSSASYGMGMGGTPLVIMSEIFPINIKGSAGSLVTLVNWFSTWIVSYSFNFLFEWSSAGVFFIFASICGSVVIFVASLVPETKGRTLEEIQATMTHHAHSDILLGN</sequence>
<dbReference type="GO" id="GO:0016020">
    <property type="term" value="C:membrane"/>
    <property type="evidence" value="ECO:0007669"/>
    <property type="project" value="UniProtKB-SubCell"/>
</dbReference>
<dbReference type="CDD" id="cd17358">
    <property type="entry name" value="MFS_GLUT6_8_Class3_like"/>
    <property type="match status" value="1"/>
</dbReference>
<dbReference type="NCBIfam" id="TIGR00879">
    <property type="entry name" value="SP"/>
    <property type="match status" value="1"/>
</dbReference>
<evidence type="ECO:0000256" key="4">
    <source>
        <dbReference type="ARBA" id="ARBA00022597"/>
    </source>
</evidence>
<dbReference type="PANTHER" id="PTHR48021:SF25">
    <property type="entry name" value="SUGAR TRANSPORTER ERD6-LIKE 5"/>
    <property type="match status" value="1"/>
</dbReference>
<dbReference type="OrthoDB" id="6133115at2759"/>
<dbReference type="AlphaFoldDB" id="A0A5J5B3X3"/>
<dbReference type="FunFam" id="1.20.1250.20:FF:000043">
    <property type="entry name" value="sugar transporter ERD6-like 6"/>
    <property type="match status" value="1"/>
</dbReference>
<evidence type="ECO:0000256" key="1">
    <source>
        <dbReference type="ARBA" id="ARBA00004141"/>
    </source>
</evidence>
<feature type="transmembrane region" description="Helical" evidence="10">
    <location>
        <begin position="134"/>
        <end position="151"/>
    </location>
</feature>
<comment type="similarity">
    <text evidence="2 9">Belongs to the major facilitator superfamily. Sugar transporter (TC 2.A.1.1) family.</text>
</comment>
<comment type="similarity">
    <text evidence="8">Belongs to the major facilitator superfamily. Phosphate:H(+) symporter (TC 2.A.1.9) family.</text>
</comment>
<dbReference type="Pfam" id="PF00083">
    <property type="entry name" value="Sugar_tr"/>
    <property type="match status" value="1"/>
</dbReference>
<evidence type="ECO:0000256" key="7">
    <source>
        <dbReference type="ARBA" id="ARBA00023136"/>
    </source>
</evidence>
<dbReference type="InterPro" id="IPR020846">
    <property type="entry name" value="MFS_dom"/>
</dbReference>
<protein>
    <recommendedName>
        <fullName evidence="11">Major facilitator superfamily (MFS) profile domain-containing protein</fullName>
    </recommendedName>
</protein>
<dbReference type="InterPro" id="IPR050549">
    <property type="entry name" value="MFS_Trehalose_Transporter"/>
</dbReference>
<name>A0A5J5B3X3_9ASTE</name>
<keyword evidence="3 9" id="KW-0813">Transport</keyword>
<evidence type="ECO:0000256" key="8">
    <source>
        <dbReference type="ARBA" id="ARBA00044504"/>
    </source>
</evidence>
<keyword evidence="6 10" id="KW-1133">Transmembrane helix</keyword>
<dbReference type="InterPro" id="IPR044775">
    <property type="entry name" value="MFS_ERD6/Tret1-like"/>
</dbReference>
<feature type="transmembrane region" description="Helical" evidence="10">
    <location>
        <begin position="268"/>
        <end position="286"/>
    </location>
</feature>
<keyword evidence="7 10" id="KW-0472">Membrane</keyword>
<dbReference type="PRINTS" id="PR00171">
    <property type="entry name" value="SUGRTRNSPORT"/>
</dbReference>
<evidence type="ECO:0000256" key="2">
    <source>
        <dbReference type="ARBA" id="ARBA00010992"/>
    </source>
</evidence>
<feature type="transmembrane region" description="Helical" evidence="10">
    <location>
        <begin position="106"/>
        <end position="128"/>
    </location>
</feature>